<dbReference type="AlphaFoldDB" id="A0A7X5YJ36"/>
<dbReference type="Proteomes" id="UP000587415">
    <property type="component" value="Unassembled WGS sequence"/>
</dbReference>
<sequence>MFRFTRALAVALAGLSLSAFQAVPPQVPPQLVELADDAAAAEAFDYMAFKATGADLRGLPDAIYMRARDRCLTAGEEALQMGLSAALEAPDAETFEADKVAAAEALARWDAYAEKLAGGYQEPEQPFASVASWYRGMARATTERERELYRRVAEDQLTRHGFGAGPKVWGELSPGAQTRMLGHLRRRVCGIDSDNTAWLKADLAANGWYRTSAFHPAASNAAWLMIQHADRDPAFQQEMLVLLEPLAAEGEIERSDFAYLFDRVAVNAGRPQRYGSQGRCVSKGVWAPNDLEDAERVQALRDDFNMGSLAEYTAHMHQFCADF</sequence>
<keyword evidence="1" id="KW-0732">Signal</keyword>
<reference evidence="2 3" key="1">
    <citation type="submission" date="2020-03" db="EMBL/GenBank/DDBJ databases">
        <title>Genomic Encyclopedia of Type Strains, Phase IV (KMG-IV): sequencing the most valuable type-strain genomes for metagenomic binning, comparative biology and taxonomic classification.</title>
        <authorList>
            <person name="Goeker M."/>
        </authorList>
    </citation>
    <scope>NUCLEOTIDE SEQUENCE [LARGE SCALE GENOMIC DNA]</scope>
    <source>
        <strain evidence="2 3">DSM 4736</strain>
    </source>
</reference>
<keyword evidence="3" id="KW-1185">Reference proteome</keyword>
<dbReference type="InterPro" id="IPR046732">
    <property type="entry name" value="DUF6624"/>
</dbReference>
<feature type="chain" id="PRO_5030850112" description="DUF4034 domain-containing protein" evidence="1">
    <location>
        <begin position="22"/>
        <end position="323"/>
    </location>
</feature>
<organism evidence="2 3">
    <name type="scientific">Brevundimonas alba</name>
    <dbReference type="NCBI Taxonomy" id="74314"/>
    <lineage>
        <taxon>Bacteria</taxon>
        <taxon>Pseudomonadati</taxon>
        <taxon>Pseudomonadota</taxon>
        <taxon>Alphaproteobacteria</taxon>
        <taxon>Caulobacterales</taxon>
        <taxon>Caulobacteraceae</taxon>
        <taxon>Brevundimonas</taxon>
    </lineage>
</organism>
<gene>
    <name evidence="2" type="ORF">GGQ87_001159</name>
</gene>
<evidence type="ECO:0008006" key="4">
    <source>
        <dbReference type="Google" id="ProtNLM"/>
    </source>
</evidence>
<feature type="signal peptide" evidence="1">
    <location>
        <begin position="1"/>
        <end position="21"/>
    </location>
</feature>
<evidence type="ECO:0000313" key="3">
    <source>
        <dbReference type="Proteomes" id="UP000587415"/>
    </source>
</evidence>
<accession>A0A7X5YJ36</accession>
<proteinExistence type="predicted"/>
<dbReference type="RefSeq" id="WP_168045738.1">
    <property type="nucleotide sequence ID" value="NZ_JAATJM010000001.1"/>
</dbReference>
<dbReference type="EMBL" id="JAATJM010000001">
    <property type="protein sequence ID" value="NJC40901.1"/>
    <property type="molecule type" value="Genomic_DNA"/>
</dbReference>
<comment type="caution">
    <text evidence="2">The sequence shown here is derived from an EMBL/GenBank/DDBJ whole genome shotgun (WGS) entry which is preliminary data.</text>
</comment>
<dbReference type="Pfam" id="PF20329">
    <property type="entry name" value="DUF6624"/>
    <property type="match status" value="1"/>
</dbReference>
<evidence type="ECO:0000313" key="2">
    <source>
        <dbReference type="EMBL" id="NJC40901.1"/>
    </source>
</evidence>
<name>A0A7X5YJ36_9CAUL</name>
<evidence type="ECO:0000256" key="1">
    <source>
        <dbReference type="SAM" id="SignalP"/>
    </source>
</evidence>
<protein>
    <recommendedName>
        <fullName evidence="4">DUF4034 domain-containing protein</fullName>
    </recommendedName>
</protein>